<dbReference type="InterPro" id="IPR020846">
    <property type="entry name" value="MFS_dom"/>
</dbReference>
<feature type="transmembrane region" description="Helical" evidence="8">
    <location>
        <begin position="344"/>
        <end position="367"/>
    </location>
</feature>
<evidence type="ECO:0000313" key="11">
    <source>
        <dbReference type="Proteomes" id="UP000824130"/>
    </source>
</evidence>
<dbReference type="Pfam" id="PF12832">
    <property type="entry name" value="MFS_1_like"/>
    <property type="match status" value="1"/>
</dbReference>
<keyword evidence="2" id="KW-0813">Transport</keyword>
<feature type="domain" description="Major facilitator superfamily (MFS) profile" evidence="9">
    <location>
        <begin position="220"/>
        <end position="398"/>
    </location>
</feature>
<name>A0A9D1SV17_9FIRM</name>
<dbReference type="EMBL" id="DVOB01000076">
    <property type="protein sequence ID" value="HIU95756.1"/>
    <property type="molecule type" value="Genomic_DNA"/>
</dbReference>
<evidence type="ECO:0000259" key="9">
    <source>
        <dbReference type="PROSITE" id="PS50850"/>
    </source>
</evidence>
<evidence type="ECO:0000256" key="5">
    <source>
        <dbReference type="ARBA" id="ARBA00022692"/>
    </source>
</evidence>
<sequence>MSRKTLLNIDYALIQGTYWMFYAVAGMFVSVYMLGKGYSNTSIGLVIAVGNVVAVFVQAVLANITDKAQRLTDITVIKVLIAVLFALTVAVLLIGDKSLLLTIAYTALIVVHTALHPFVNSLSFTLEESGEHVSFGIGRSMGSLSAALLGLAMGYLVTGFGVDVIPFSGLIILVLMEAIIIVAGRHHARFRQGGREIPGHETGGGEEAVSLTEFVSGNMVFMVMSVGVVALFFGNVIVENFTIQIIESIGGDTEQLGVMIFVMAILEMPAMLFFDRIKKRFSYIFLMRVAAIFFTVKIMLMYLAGSMEVMYAAQACQVLGYGLMFPAMVSFIDDIMSRGEAVRGQAVFTTAITVGNVLGCIFGGRILDLSTVGTLLLISAMITAAGTILICCTVSRVK</sequence>
<evidence type="ECO:0000256" key="4">
    <source>
        <dbReference type="ARBA" id="ARBA00022519"/>
    </source>
</evidence>
<dbReference type="SUPFAM" id="SSF103473">
    <property type="entry name" value="MFS general substrate transporter"/>
    <property type="match status" value="1"/>
</dbReference>
<dbReference type="InterPro" id="IPR024989">
    <property type="entry name" value="MFS_assoc_dom"/>
</dbReference>
<feature type="transmembrane region" description="Helical" evidence="8">
    <location>
        <begin position="311"/>
        <end position="332"/>
    </location>
</feature>
<dbReference type="PROSITE" id="PS50850">
    <property type="entry name" value="MFS"/>
    <property type="match status" value="1"/>
</dbReference>
<evidence type="ECO:0000256" key="3">
    <source>
        <dbReference type="ARBA" id="ARBA00022475"/>
    </source>
</evidence>
<accession>A0A9D1SV17</accession>
<keyword evidence="6 8" id="KW-1133">Transmembrane helix</keyword>
<feature type="transmembrane region" description="Helical" evidence="8">
    <location>
        <begin position="100"/>
        <end position="119"/>
    </location>
</feature>
<evidence type="ECO:0000256" key="1">
    <source>
        <dbReference type="ARBA" id="ARBA00004429"/>
    </source>
</evidence>
<feature type="transmembrane region" description="Helical" evidence="8">
    <location>
        <begin position="258"/>
        <end position="274"/>
    </location>
</feature>
<dbReference type="GO" id="GO:0005886">
    <property type="term" value="C:plasma membrane"/>
    <property type="evidence" value="ECO:0007669"/>
    <property type="project" value="UniProtKB-SubCell"/>
</dbReference>
<feature type="transmembrane region" description="Helical" evidence="8">
    <location>
        <begin position="12"/>
        <end position="35"/>
    </location>
</feature>
<organism evidence="10 11">
    <name type="scientific">Candidatus Allocopromorpha excrementipullorum</name>
    <dbReference type="NCBI Taxonomy" id="2840743"/>
    <lineage>
        <taxon>Bacteria</taxon>
        <taxon>Bacillati</taxon>
        <taxon>Bacillota</taxon>
        <taxon>Clostridia</taxon>
        <taxon>Eubacteriales</taxon>
        <taxon>Eubacteriaceae</taxon>
        <taxon>Eubacteriaceae incertae sedis</taxon>
        <taxon>Candidatus Allocopromorpha</taxon>
    </lineage>
</organism>
<proteinExistence type="predicted"/>
<dbReference type="GO" id="GO:0015528">
    <property type="term" value="F:lactose:proton symporter activity"/>
    <property type="evidence" value="ECO:0007669"/>
    <property type="project" value="TreeGrafter"/>
</dbReference>
<feature type="transmembrane region" description="Helical" evidence="8">
    <location>
        <begin position="76"/>
        <end position="94"/>
    </location>
</feature>
<dbReference type="GO" id="GO:0030395">
    <property type="term" value="F:lactose binding"/>
    <property type="evidence" value="ECO:0007669"/>
    <property type="project" value="TreeGrafter"/>
</dbReference>
<feature type="transmembrane region" description="Helical" evidence="8">
    <location>
        <begin position="373"/>
        <end position="394"/>
    </location>
</feature>
<feature type="transmembrane region" description="Helical" evidence="8">
    <location>
        <begin position="140"/>
        <end position="158"/>
    </location>
</feature>
<keyword evidence="5 8" id="KW-0812">Transmembrane</keyword>
<evidence type="ECO:0000256" key="7">
    <source>
        <dbReference type="ARBA" id="ARBA00023136"/>
    </source>
</evidence>
<dbReference type="InterPro" id="IPR036259">
    <property type="entry name" value="MFS_trans_sf"/>
</dbReference>
<dbReference type="AlphaFoldDB" id="A0A9D1SV17"/>
<keyword evidence="3" id="KW-1003">Cell membrane</keyword>
<evidence type="ECO:0000256" key="2">
    <source>
        <dbReference type="ARBA" id="ARBA00022448"/>
    </source>
</evidence>
<feature type="transmembrane region" description="Helical" evidence="8">
    <location>
        <begin position="41"/>
        <end position="64"/>
    </location>
</feature>
<protein>
    <submittedName>
        <fullName evidence="10">MFS transporter</fullName>
    </submittedName>
</protein>
<dbReference type="PANTHER" id="PTHR23522">
    <property type="entry name" value="BLL5896 PROTEIN"/>
    <property type="match status" value="1"/>
</dbReference>
<evidence type="ECO:0000313" key="10">
    <source>
        <dbReference type="EMBL" id="HIU95756.1"/>
    </source>
</evidence>
<reference evidence="10" key="2">
    <citation type="journal article" date="2021" name="PeerJ">
        <title>Extensive microbial diversity within the chicken gut microbiome revealed by metagenomics and culture.</title>
        <authorList>
            <person name="Gilroy R."/>
            <person name="Ravi A."/>
            <person name="Getino M."/>
            <person name="Pursley I."/>
            <person name="Horton D.L."/>
            <person name="Alikhan N.F."/>
            <person name="Baker D."/>
            <person name="Gharbi K."/>
            <person name="Hall N."/>
            <person name="Watson M."/>
            <person name="Adriaenssens E.M."/>
            <person name="Foster-Nyarko E."/>
            <person name="Jarju S."/>
            <person name="Secka A."/>
            <person name="Antonio M."/>
            <person name="Oren A."/>
            <person name="Chaudhuri R.R."/>
            <person name="La Ragione R."/>
            <person name="Hildebrand F."/>
            <person name="Pallen M.J."/>
        </authorList>
    </citation>
    <scope>NUCLEOTIDE SEQUENCE</scope>
    <source>
        <strain evidence="10">ChiSjej4B22-8349</strain>
    </source>
</reference>
<gene>
    <name evidence="10" type="ORF">IAD25_03490</name>
</gene>
<feature type="transmembrane region" description="Helical" evidence="8">
    <location>
        <begin position="164"/>
        <end position="183"/>
    </location>
</feature>
<keyword evidence="7 8" id="KW-0472">Membrane</keyword>
<comment type="subcellular location">
    <subcellularLocation>
        <location evidence="1">Cell inner membrane</location>
        <topology evidence="1">Multi-pass membrane protein</topology>
    </subcellularLocation>
</comment>
<dbReference type="Proteomes" id="UP000824130">
    <property type="component" value="Unassembled WGS sequence"/>
</dbReference>
<feature type="transmembrane region" description="Helical" evidence="8">
    <location>
        <begin position="281"/>
        <end position="305"/>
    </location>
</feature>
<evidence type="ECO:0000256" key="6">
    <source>
        <dbReference type="ARBA" id="ARBA00022989"/>
    </source>
</evidence>
<feature type="non-terminal residue" evidence="10">
    <location>
        <position position="398"/>
    </location>
</feature>
<feature type="transmembrane region" description="Helical" evidence="8">
    <location>
        <begin position="219"/>
        <end position="238"/>
    </location>
</feature>
<evidence type="ECO:0000256" key="8">
    <source>
        <dbReference type="SAM" id="Phobius"/>
    </source>
</evidence>
<dbReference type="Gene3D" id="1.20.1250.20">
    <property type="entry name" value="MFS general substrate transporter like domains"/>
    <property type="match status" value="2"/>
</dbReference>
<keyword evidence="4" id="KW-0997">Cell inner membrane</keyword>
<comment type="caution">
    <text evidence="10">The sequence shown here is derived from an EMBL/GenBank/DDBJ whole genome shotgun (WGS) entry which is preliminary data.</text>
</comment>
<reference evidence="10" key="1">
    <citation type="submission" date="2020-10" db="EMBL/GenBank/DDBJ databases">
        <authorList>
            <person name="Gilroy R."/>
        </authorList>
    </citation>
    <scope>NUCLEOTIDE SEQUENCE</scope>
    <source>
        <strain evidence="10">ChiSjej4B22-8349</strain>
    </source>
</reference>
<dbReference type="PANTHER" id="PTHR23522:SF10">
    <property type="entry name" value="3-PHENYLPROPIONIC ACID TRANSPORTER-RELATED"/>
    <property type="match status" value="1"/>
</dbReference>